<dbReference type="Gene3D" id="3.40.50.1000">
    <property type="entry name" value="HAD superfamily/HAD-like"/>
    <property type="match status" value="2"/>
</dbReference>
<keyword evidence="1 3" id="KW-0732">Signal</keyword>
<dbReference type="PANTHER" id="PTHR31284:SF10">
    <property type="entry name" value="ACID PHOSPHATASE-LIKE PROTEIN"/>
    <property type="match status" value="1"/>
</dbReference>
<evidence type="ECO:0000256" key="1">
    <source>
        <dbReference type="ARBA" id="ARBA00022729"/>
    </source>
</evidence>
<evidence type="ECO:0000256" key="3">
    <source>
        <dbReference type="SAM" id="SignalP"/>
    </source>
</evidence>
<feature type="region of interest" description="Disordered" evidence="2">
    <location>
        <begin position="29"/>
        <end position="70"/>
    </location>
</feature>
<evidence type="ECO:0000313" key="4">
    <source>
        <dbReference type="EMBL" id="NYI68751.1"/>
    </source>
</evidence>
<dbReference type="Proteomes" id="UP000539111">
    <property type="component" value="Unassembled WGS sequence"/>
</dbReference>
<evidence type="ECO:0000313" key="5">
    <source>
        <dbReference type="Proteomes" id="UP000539111"/>
    </source>
</evidence>
<feature type="compositionally biased region" description="Basic residues" evidence="2">
    <location>
        <begin position="44"/>
        <end position="57"/>
    </location>
</feature>
<feature type="signal peptide" evidence="3">
    <location>
        <begin position="1"/>
        <end position="31"/>
    </location>
</feature>
<name>A0A7Z0IIU6_9MICO</name>
<dbReference type="AlphaFoldDB" id="A0A7Z0IIU6"/>
<proteinExistence type="predicted"/>
<dbReference type="InterPro" id="IPR036412">
    <property type="entry name" value="HAD-like_sf"/>
</dbReference>
<keyword evidence="5" id="KW-1185">Reference proteome</keyword>
<dbReference type="PANTHER" id="PTHR31284">
    <property type="entry name" value="ACID PHOSPHATASE-LIKE PROTEIN"/>
    <property type="match status" value="1"/>
</dbReference>
<sequence>MRVRRKRHVHLISATAILTSALMLAPTVAEAQPHGSPASLSGSHRGHGGRLSPRTHFRMNPDGSSGRYVSGAAIPNIDSVKSTIETYYGDTGDGKADRESSPYITQMRSIVDRQLRTLKQRYRHAARHHQKPALVFDTDDTTLSTYDMEAGTMHFHFDPKINNQFTQEGRFEATPGMVRLVNSAARMGYRIFGITGRNSSQKAATLENLRRVGYHAFSADRFYTKWTGKGDSTKPGYIHCAAQDCTTVEYKAQTREHIERHGYRIVETWGDQWSDLKGRHAGHTVKLPNPMYFLSSPNLPGVHQPWLSPRRNFQMEPDGSSGKRPDGEGIPNLDSVKSTIRQHYGAHDGIASKHSSPYIREMRSIVRRQLPRLVRDCRRGQRNGDNPAVVLDADDTTLWTYDMEDGAMHFHFDPKVQDTEWVQKERFPATPGMVHLVDRVRTAGCTIIGLTGRNDDQKDATISNLRKVGYRGFTAANYYTKWTGDGDSQQPGYIHCATQKCTTIEYKSQTRKHIESPAGGGFSIVANIGDQFSDLKGGHARRFIKLPNPTYYLP</sequence>
<dbReference type="Pfam" id="PF03767">
    <property type="entry name" value="Acid_phosphat_B"/>
    <property type="match status" value="2"/>
</dbReference>
<dbReference type="EMBL" id="JACBZP010000001">
    <property type="protein sequence ID" value="NYI68751.1"/>
    <property type="molecule type" value="Genomic_DNA"/>
</dbReference>
<dbReference type="InterPro" id="IPR023214">
    <property type="entry name" value="HAD_sf"/>
</dbReference>
<protein>
    <submittedName>
        <fullName evidence="4">Putative secreted acid phosphatase</fullName>
    </submittedName>
</protein>
<dbReference type="RefSeq" id="WP_218852453.1">
    <property type="nucleotide sequence ID" value="NZ_JACBZP010000001.1"/>
</dbReference>
<comment type="caution">
    <text evidence="4">The sequence shown here is derived from an EMBL/GenBank/DDBJ whole genome shotgun (WGS) entry which is preliminary data.</text>
</comment>
<feature type="region of interest" description="Disordered" evidence="2">
    <location>
        <begin position="307"/>
        <end position="334"/>
    </location>
</feature>
<dbReference type="InterPro" id="IPR005519">
    <property type="entry name" value="Acid_phosphat_B-like"/>
</dbReference>
<dbReference type="SUPFAM" id="SSF56784">
    <property type="entry name" value="HAD-like"/>
    <property type="match status" value="2"/>
</dbReference>
<evidence type="ECO:0000256" key="2">
    <source>
        <dbReference type="SAM" id="MobiDB-lite"/>
    </source>
</evidence>
<accession>A0A7Z0IIU6</accession>
<reference evidence="4 5" key="1">
    <citation type="submission" date="2020-07" db="EMBL/GenBank/DDBJ databases">
        <title>Sequencing the genomes of 1000 actinobacteria strains.</title>
        <authorList>
            <person name="Klenk H.-P."/>
        </authorList>
    </citation>
    <scope>NUCLEOTIDE SEQUENCE [LARGE SCALE GENOMIC DNA]</scope>
    <source>
        <strain evidence="4 5">DSM 26341</strain>
    </source>
</reference>
<gene>
    <name evidence="4" type="ORF">BJY26_003057</name>
</gene>
<organism evidence="4 5">
    <name type="scientific">Spelaeicoccus albus</name>
    <dbReference type="NCBI Taxonomy" id="1280376"/>
    <lineage>
        <taxon>Bacteria</taxon>
        <taxon>Bacillati</taxon>
        <taxon>Actinomycetota</taxon>
        <taxon>Actinomycetes</taxon>
        <taxon>Micrococcales</taxon>
        <taxon>Brevibacteriaceae</taxon>
        <taxon>Spelaeicoccus</taxon>
    </lineage>
</organism>
<feature type="chain" id="PRO_5030715475" evidence="3">
    <location>
        <begin position="32"/>
        <end position="554"/>
    </location>
</feature>